<keyword evidence="3" id="KW-1185">Reference proteome</keyword>
<reference evidence="2" key="2">
    <citation type="submission" date="2020-09" db="EMBL/GenBank/DDBJ databases">
        <authorList>
            <person name="Sun Q."/>
            <person name="Kim S."/>
        </authorList>
    </citation>
    <scope>NUCLEOTIDE SEQUENCE</scope>
    <source>
        <strain evidence="2">KCTC 12711</strain>
    </source>
</reference>
<organism evidence="2 3">
    <name type="scientific">Arenicella chitinivorans</name>
    <dbReference type="NCBI Taxonomy" id="1329800"/>
    <lineage>
        <taxon>Bacteria</taxon>
        <taxon>Pseudomonadati</taxon>
        <taxon>Pseudomonadota</taxon>
        <taxon>Gammaproteobacteria</taxon>
        <taxon>Arenicellales</taxon>
        <taxon>Arenicellaceae</taxon>
        <taxon>Arenicella</taxon>
    </lineage>
</organism>
<dbReference type="AlphaFoldDB" id="A0A918S1P4"/>
<name>A0A918S1P4_9GAMM</name>
<dbReference type="Proteomes" id="UP000614811">
    <property type="component" value="Unassembled WGS sequence"/>
</dbReference>
<feature type="domain" description="Lcl C-terminal" evidence="1">
    <location>
        <begin position="130"/>
        <end position="184"/>
    </location>
</feature>
<evidence type="ECO:0000313" key="3">
    <source>
        <dbReference type="Proteomes" id="UP000614811"/>
    </source>
</evidence>
<gene>
    <name evidence="2" type="ORF">GCM10008090_29280</name>
</gene>
<protein>
    <recommendedName>
        <fullName evidence="1">Lcl C-terminal domain-containing protein</fullName>
    </recommendedName>
</protein>
<evidence type="ECO:0000313" key="2">
    <source>
        <dbReference type="EMBL" id="GHA17724.1"/>
    </source>
</evidence>
<reference evidence="2" key="1">
    <citation type="journal article" date="2014" name="Int. J. Syst. Evol. Microbiol.">
        <title>Complete genome sequence of Corynebacterium casei LMG S-19264T (=DSM 44701T), isolated from a smear-ripened cheese.</title>
        <authorList>
            <consortium name="US DOE Joint Genome Institute (JGI-PGF)"/>
            <person name="Walter F."/>
            <person name="Albersmeier A."/>
            <person name="Kalinowski J."/>
            <person name="Ruckert C."/>
        </authorList>
    </citation>
    <scope>NUCLEOTIDE SEQUENCE</scope>
    <source>
        <strain evidence="2">KCTC 12711</strain>
    </source>
</reference>
<dbReference type="PANTHER" id="PTHR35812:SF1">
    <property type="entry name" value="LIPOPROTEIN"/>
    <property type="match status" value="1"/>
</dbReference>
<accession>A0A918S1P4</accession>
<dbReference type="Pfam" id="PF07603">
    <property type="entry name" value="Lcl_C"/>
    <property type="match status" value="2"/>
</dbReference>
<comment type="caution">
    <text evidence="2">The sequence shown here is derived from an EMBL/GenBank/DDBJ whole genome shotgun (WGS) entry which is preliminary data.</text>
</comment>
<dbReference type="InterPro" id="IPR011460">
    <property type="entry name" value="Lcl_C"/>
</dbReference>
<feature type="domain" description="Lcl C-terminal" evidence="1">
    <location>
        <begin position="2"/>
        <end position="112"/>
    </location>
</feature>
<dbReference type="RefSeq" id="WP_189402452.1">
    <property type="nucleotide sequence ID" value="NZ_BMXA01000006.1"/>
</dbReference>
<proteinExistence type="predicted"/>
<dbReference type="PANTHER" id="PTHR35812">
    <property type="entry name" value="LIPOPROTEIN"/>
    <property type="match status" value="1"/>
</dbReference>
<sequence>MTGLIWQREIAPFTLNWENAWRYYWELTIGDLDQWRLPEPNEVISIVDFNERAPAINVNAFPGTNSIPPYWTSQFSSNFMVPDPSLTQVLAVDFQTGGMFRYSPTASMRVRCAHGRSASRGAVLRSEGNGTVYDMATGLTWQQGHQASRDWSEAIEYCETLTLGGKDTWRLPNPKELISVADYRDP</sequence>
<evidence type="ECO:0000259" key="1">
    <source>
        <dbReference type="Pfam" id="PF07603"/>
    </source>
</evidence>
<dbReference type="EMBL" id="BMXA01000006">
    <property type="protein sequence ID" value="GHA17724.1"/>
    <property type="molecule type" value="Genomic_DNA"/>
</dbReference>